<dbReference type="InterPro" id="IPR054289">
    <property type="entry name" value="DUF7025"/>
</dbReference>
<comment type="caution">
    <text evidence="3">The sequence shown here is derived from an EMBL/GenBank/DDBJ whole genome shotgun (WGS) entry which is preliminary data.</text>
</comment>
<dbReference type="CDD" id="cd19481">
    <property type="entry name" value="RecA-like_protease"/>
    <property type="match status" value="1"/>
</dbReference>
<dbReference type="PANTHER" id="PTHR46411:SF3">
    <property type="entry name" value="AAA+ ATPASE DOMAIN-CONTAINING PROTEIN"/>
    <property type="match status" value="1"/>
</dbReference>
<evidence type="ECO:0000313" key="4">
    <source>
        <dbReference type="Proteomes" id="UP001392437"/>
    </source>
</evidence>
<dbReference type="InterPro" id="IPR027417">
    <property type="entry name" value="P-loop_NTPase"/>
</dbReference>
<feature type="compositionally biased region" description="Polar residues" evidence="1">
    <location>
        <begin position="36"/>
        <end position="46"/>
    </location>
</feature>
<evidence type="ECO:0000256" key="1">
    <source>
        <dbReference type="SAM" id="MobiDB-lite"/>
    </source>
</evidence>
<dbReference type="SUPFAM" id="SSF52540">
    <property type="entry name" value="P-loop containing nucleoside triphosphate hydrolases"/>
    <property type="match status" value="1"/>
</dbReference>
<dbReference type="Pfam" id="PF23232">
    <property type="entry name" value="AAA_lid_13"/>
    <property type="match status" value="1"/>
</dbReference>
<feature type="region of interest" description="Disordered" evidence="1">
    <location>
        <begin position="34"/>
        <end position="71"/>
    </location>
</feature>
<gene>
    <name evidence="3" type="ORF">PG999_008410</name>
</gene>
<dbReference type="GO" id="GO:0005524">
    <property type="term" value="F:ATP binding"/>
    <property type="evidence" value="ECO:0007669"/>
    <property type="project" value="InterPro"/>
</dbReference>
<reference evidence="3 4" key="1">
    <citation type="submission" date="2023-01" db="EMBL/GenBank/DDBJ databases">
        <title>Analysis of 21 Apiospora genomes using comparative genomics revels a genus with tremendous synthesis potential of carbohydrate active enzymes and secondary metabolites.</title>
        <authorList>
            <person name="Sorensen T."/>
        </authorList>
    </citation>
    <scope>NUCLEOTIDE SEQUENCE [LARGE SCALE GENOMIC DNA]</scope>
    <source>
        <strain evidence="3 4">CBS 117206</strain>
    </source>
</reference>
<dbReference type="Gene3D" id="3.40.50.300">
    <property type="entry name" value="P-loop containing nucleotide triphosphate hydrolases"/>
    <property type="match status" value="1"/>
</dbReference>
<dbReference type="PANTHER" id="PTHR46411">
    <property type="entry name" value="FAMILY ATPASE, PUTATIVE-RELATED"/>
    <property type="match status" value="1"/>
</dbReference>
<dbReference type="InterPro" id="IPR056599">
    <property type="entry name" value="AAA_lid_fung"/>
</dbReference>
<dbReference type="Pfam" id="PF22942">
    <property type="entry name" value="DUF7025"/>
    <property type="match status" value="1"/>
</dbReference>
<dbReference type="Proteomes" id="UP001392437">
    <property type="component" value="Unassembled WGS sequence"/>
</dbReference>
<dbReference type="EMBL" id="JAQQWP010000008">
    <property type="protein sequence ID" value="KAK8105051.1"/>
    <property type="molecule type" value="Genomic_DNA"/>
</dbReference>
<dbReference type="SMART" id="SM00382">
    <property type="entry name" value="AAA"/>
    <property type="match status" value="1"/>
</dbReference>
<organism evidence="3 4">
    <name type="scientific">Apiospora kogelbergensis</name>
    <dbReference type="NCBI Taxonomy" id="1337665"/>
    <lineage>
        <taxon>Eukaryota</taxon>
        <taxon>Fungi</taxon>
        <taxon>Dikarya</taxon>
        <taxon>Ascomycota</taxon>
        <taxon>Pezizomycotina</taxon>
        <taxon>Sordariomycetes</taxon>
        <taxon>Xylariomycetidae</taxon>
        <taxon>Amphisphaeriales</taxon>
        <taxon>Apiosporaceae</taxon>
        <taxon>Apiospora</taxon>
    </lineage>
</organism>
<dbReference type="InterPro" id="IPR003593">
    <property type="entry name" value="AAA+_ATPase"/>
</dbReference>
<protein>
    <submittedName>
        <fullName evidence="3">AAA family ATPase</fullName>
    </submittedName>
</protein>
<proteinExistence type="predicted"/>
<keyword evidence="4" id="KW-1185">Reference proteome</keyword>
<dbReference type="GO" id="GO:0016887">
    <property type="term" value="F:ATP hydrolysis activity"/>
    <property type="evidence" value="ECO:0007669"/>
    <property type="project" value="InterPro"/>
</dbReference>
<dbReference type="AlphaFoldDB" id="A0AAW0QSA4"/>
<evidence type="ECO:0000259" key="2">
    <source>
        <dbReference type="SMART" id="SM00382"/>
    </source>
</evidence>
<sequence length="792" mass="90115">MENEKTATDTATSVTDLLAKLAAVEKRLNDLELKHNGTTLTESALSPLTDKAPGTEEANGKTSIDESESDDPRVKVIISRLDRETGEPIEEDIKKKVPKENKDHFAFILRRKVYDSNSKTDANSSEIEIISLGLWNLLKAELGHVPYHLFRGETPATLHSPYDYLVYNFDKLQEAAKPDLAASDKDKEARQDLSKLLKIISDGSSGDMKLDKYFKERPSYKEMIVEGKRSPKSIHFINLWTAFPPGTLVYGRPFQNQDQVFLVRDKFKTWPSKENGTDYDPWRLLAWSYDWKDGRFVRTDVELLFEEFDGLRPLELLPFAPLDALEDIRADEIKEGLINRGQKFRKICECKDDERLFEYSGQAIPEKKGFSGMKVDGEEVKSNSMVMVDYDSYFKYGPAAGRNGALEHPNFDPPCTCEDCRINNTALIECYLSRLDEPNTSKEKNWKDEQYLLCPPRVLGYILDEKRWAQLQVSCLGVLKAKTKEEADQFFSERLKLADDLITKKLKKGKRGSFHRHEYKAPSIRLGPTHNSLSKNKSDVDEDKLEVDDIIPGKGKGLIILLYGPPGVGKTSTAEVVALATRKPLFSISVADVGTKAKNVEANLSRIFALATRWKAILLLDEADVFLEGRSTGKRIQSEEKNALVSVFLRVLEYYQGIMFLTTNNIATFDIAIPSRVHVAIKYNSLEKGQMNAIFKRFIDMLKDKDAVENYDEIMETWLEETLLKTQFDGRQIRNTVTVALGLARADRNDGEGNGRLTQEHLKMAFENVNNFHSDFKLNMEKYKEDQKGMVR</sequence>
<evidence type="ECO:0000313" key="3">
    <source>
        <dbReference type="EMBL" id="KAK8105051.1"/>
    </source>
</evidence>
<name>A0AAW0QSA4_9PEZI</name>
<dbReference type="InterPro" id="IPR003959">
    <property type="entry name" value="ATPase_AAA_core"/>
</dbReference>
<dbReference type="Pfam" id="PF00004">
    <property type="entry name" value="AAA"/>
    <property type="match status" value="1"/>
</dbReference>
<accession>A0AAW0QSA4</accession>
<feature type="domain" description="AAA+ ATPase" evidence="2">
    <location>
        <begin position="556"/>
        <end position="685"/>
    </location>
</feature>